<dbReference type="AlphaFoldDB" id="A0A9X1WVE2"/>
<organism evidence="3 4">
    <name type="scientific">Paenibacillus mangrovi</name>
    <dbReference type="NCBI Taxonomy" id="2931978"/>
    <lineage>
        <taxon>Bacteria</taxon>
        <taxon>Bacillati</taxon>
        <taxon>Bacillota</taxon>
        <taxon>Bacilli</taxon>
        <taxon>Bacillales</taxon>
        <taxon>Paenibacillaceae</taxon>
        <taxon>Paenibacillus</taxon>
    </lineage>
</organism>
<dbReference type="EMBL" id="JALIRP010000011">
    <property type="protein sequence ID" value="MCJ8014465.1"/>
    <property type="molecule type" value="Genomic_DNA"/>
</dbReference>
<dbReference type="Gene3D" id="3.30.200.20">
    <property type="entry name" value="Phosphorylase Kinase, domain 1"/>
    <property type="match status" value="1"/>
</dbReference>
<proteinExistence type="inferred from homology"/>
<evidence type="ECO:0000313" key="4">
    <source>
        <dbReference type="Proteomes" id="UP001139347"/>
    </source>
</evidence>
<dbReference type="InterPro" id="IPR050249">
    <property type="entry name" value="Pseudomonas-type_ThrB"/>
</dbReference>
<name>A0A9X1WVE2_9BACL</name>
<dbReference type="Proteomes" id="UP001139347">
    <property type="component" value="Unassembled WGS sequence"/>
</dbReference>
<sequence>MSEVICTDVLLSILNNEYDYTFTQCTLLGHNFHDNYIVQTDERINYFIRVYKSGVRKRSEILFELDFINHLRKKGLSVSFPIPRKDASYVTEINSELGKKDAVMFSFASGGFPDPTQEVSYLYGRFIASFQNAAEGFESKYARSFEFNLLHTVDLSLEIIRPFLTYRDSDLKYLEKLALMMKDKITKLPVDDLRKGTCHGDLHFMNVYIDKNKFTLFDLDCCANGFLAFDLGTIRWECAFEDDLWALFLKGYTEIRELNDVERQAIPLFSTVRNIWAIGHNLTYRDIFKVKEFDDEYWDNNMKLIKKWANNNGYL</sequence>
<evidence type="ECO:0000259" key="2">
    <source>
        <dbReference type="Pfam" id="PF01636"/>
    </source>
</evidence>
<dbReference type="SUPFAM" id="SSF56112">
    <property type="entry name" value="Protein kinase-like (PK-like)"/>
    <property type="match status" value="1"/>
</dbReference>
<dbReference type="Pfam" id="PF01636">
    <property type="entry name" value="APH"/>
    <property type="match status" value="1"/>
</dbReference>
<reference evidence="3" key="1">
    <citation type="submission" date="2022-04" db="EMBL/GenBank/DDBJ databases">
        <title>Paenibacillus mangrovi sp. nov., a novel endophytic bacterium isolated from bark of Kandelia candel.</title>
        <authorList>
            <person name="Tuo L."/>
        </authorList>
    </citation>
    <scope>NUCLEOTIDE SEQUENCE</scope>
    <source>
        <strain evidence="3">KQZ6P-2</strain>
    </source>
</reference>
<feature type="domain" description="Aminoglycoside phosphotransferase" evidence="2">
    <location>
        <begin position="29"/>
        <end position="252"/>
    </location>
</feature>
<evidence type="ECO:0000256" key="1">
    <source>
        <dbReference type="ARBA" id="ARBA00038240"/>
    </source>
</evidence>
<dbReference type="Gene3D" id="3.90.1200.10">
    <property type="match status" value="1"/>
</dbReference>
<gene>
    <name evidence="3" type="ORF">MUG84_22450</name>
</gene>
<dbReference type="InterPro" id="IPR002575">
    <property type="entry name" value="Aminoglycoside_PTrfase"/>
</dbReference>
<accession>A0A9X1WVE2</accession>
<dbReference type="RefSeq" id="WP_244729146.1">
    <property type="nucleotide sequence ID" value="NZ_JALIRP010000011.1"/>
</dbReference>
<keyword evidence="4" id="KW-1185">Reference proteome</keyword>
<comment type="similarity">
    <text evidence="1">Belongs to the pseudomonas-type ThrB family.</text>
</comment>
<dbReference type="InterPro" id="IPR011009">
    <property type="entry name" value="Kinase-like_dom_sf"/>
</dbReference>
<dbReference type="PANTHER" id="PTHR21064:SF6">
    <property type="entry name" value="AMINOGLYCOSIDE PHOSPHOTRANSFERASE DOMAIN-CONTAINING PROTEIN"/>
    <property type="match status" value="1"/>
</dbReference>
<evidence type="ECO:0000313" key="3">
    <source>
        <dbReference type="EMBL" id="MCJ8014465.1"/>
    </source>
</evidence>
<protein>
    <submittedName>
        <fullName evidence="3">Phosphotransferase</fullName>
    </submittedName>
</protein>
<dbReference type="GO" id="GO:0009088">
    <property type="term" value="P:threonine biosynthetic process"/>
    <property type="evidence" value="ECO:0007669"/>
    <property type="project" value="TreeGrafter"/>
</dbReference>
<dbReference type="PANTHER" id="PTHR21064">
    <property type="entry name" value="AMINOGLYCOSIDE PHOSPHOTRANSFERASE DOMAIN-CONTAINING PROTEIN-RELATED"/>
    <property type="match status" value="1"/>
</dbReference>
<comment type="caution">
    <text evidence="3">The sequence shown here is derived from an EMBL/GenBank/DDBJ whole genome shotgun (WGS) entry which is preliminary data.</text>
</comment>
<dbReference type="GO" id="GO:0004413">
    <property type="term" value="F:homoserine kinase activity"/>
    <property type="evidence" value="ECO:0007669"/>
    <property type="project" value="TreeGrafter"/>
</dbReference>